<name>A0A2U1KBB7_ARTAN</name>
<evidence type="ECO:0000256" key="3">
    <source>
        <dbReference type="ARBA" id="ARBA00023125"/>
    </source>
</evidence>
<dbReference type="Pfam" id="PF23704">
    <property type="entry name" value="WHD_GTF3C1_N"/>
    <property type="match status" value="1"/>
</dbReference>
<dbReference type="GO" id="GO:0006384">
    <property type="term" value="P:transcription initiation at RNA polymerase III promoter"/>
    <property type="evidence" value="ECO:0007669"/>
    <property type="project" value="InterPro"/>
</dbReference>
<dbReference type="InterPro" id="IPR056020">
    <property type="entry name" value="DUF7599"/>
</dbReference>
<keyword evidence="5" id="KW-0539">Nucleus</keyword>
<dbReference type="AlphaFoldDB" id="A0A2U1KBB7"/>
<dbReference type="GO" id="GO:0000127">
    <property type="term" value="C:transcription factor TFIIIC complex"/>
    <property type="evidence" value="ECO:0007669"/>
    <property type="project" value="InterPro"/>
</dbReference>
<evidence type="ECO:0000313" key="10">
    <source>
        <dbReference type="EMBL" id="PWA34054.1"/>
    </source>
</evidence>
<accession>A0A2U1KBB7</accession>
<dbReference type="InterPro" id="IPR056428">
    <property type="entry name" value="WH_GTF3C1"/>
</dbReference>
<evidence type="ECO:0000256" key="5">
    <source>
        <dbReference type="ARBA" id="ARBA00023242"/>
    </source>
</evidence>
<dbReference type="InterPro" id="IPR036388">
    <property type="entry name" value="WH-like_DNA-bd_sf"/>
</dbReference>
<sequence>MDTIVFTALEQVCSQGAAGLTLPHLYTKLTTPHLHLCPNLKQALWTSLLTIPTLRFQFSKGGSFLDCGDVRIRGVEEAEKMEVRVVAVECLVNSFVGIYDIVASDAGVSERQRKVLERLAIARGVEEAEKMEVKIVAVECLVNSFVGIYDIVASDAGVSERQRKVLERLAIARTDGITQNDLAKELGIKNNDIFYVLKGLESRGLIVRQSTIIRKKEAGNEGEYKSGSIVNTNMLHLYRYAKHLGHLQRLEITKEDKTSIDNENDDKEVATGDGVSEERIADFVLVISDLKKELGYRKTPGHRAWRNIVKKMKDAHLVEEFIATEKKLNCLRLLKKFSPETFAPKSHGGGDDDLGTEQHVKLVKRGQVTDQIMELPIEQQIYDMVEAEGAKGLIINEVCHRVVIVSCYRFCKICF</sequence>
<evidence type="ECO:0000259" key="8">
    <source>
        <dbReference type="Pfam" id="PF24538"/>
    </source>
</evidence>
<feature type="domain" description="DUF7646" evidence="9">
    <location>
        <begin position="364"/>
        <end position="404"/>
    </location>
</feature>
<dbReference type="GO" id="GO:0005634">
    <property type="term" value="C:nucleus"/>
    <property type="evidence" value="ECO:0007669"/>
    <property type="project" value="UniProtKB-SubCell"/>
</dbReference>
<dbReference type="InterPro" id="IPR007309">
    <property type="entry name" value="TFIIIC_Bblock-bd"/>
</dbReference>
<dbReference type="Proteomes" id="UP000245207">
    <property type="component" value="Unassembled WGS sequence"/>
</dbReference>
<dbReference type="InterPro" id="IPR056063">
    <property type="entry name" value="DUF7646"/>
</dbReference>
<evidence type="ECO:0000259" key="9">
    <source>
        <dbReference type="Pfam" id="PF24657"/>
    </source>
</evidence>
<dbReference type="STRING" id="35608.A0A2U1KBB7"/>
<dbReference type="Pfam" id="PF24657">
    <property type="entry name" value="DUF7646"/>
    <property type="match status" value="1"/>
</dbReference>
<gene>
    <name evidence="10" type="ORF">CTI12_AA622800</name>
</gene>
<keyword evidence="3" id="KW-0238">DNA-binding</keyword>
<dbReference type="InterPro" id="IPR036390">
    <property type="entry name" value="WH_DNA-bd_sf"/>
</dbReference>
<evidence type="ECO:0000259" key="6">
    <source>
        <dbReference type="Pfam" id="PF04182"/>
    </source>
</evidence>
<keyword evidence="11" id="KW-1185">Reference proteome</keyword>
<protein>
    <submittedName>
        <fullName evidence="10">B-block binding subunit of TFIIIC</fullName>
    </submittedName>
</protein>
<evidence type="ECO:0000313" key="11">
    <source>
        <dbReference type="Proteomes" id="UP000245207"/>
    </source>
</evidence>
<dbReference type="PANTHER" id="PTHR15180:SF1">
    <property type="entry name" value="GENERAL TRANSCRIPTION FACTOR 3C POLYPEPTIDE 1"/>
    <property type="match status" value="1"/>
</dbReference>
<dbReference type="InterPro" id="IPR044210">
    <property type="entry name" value="Tfc3-like"/>
</dbReference>
<evidence type="ECO:0000256" key="4">
    <source>
        <dbReference type="ARBA" id="ARBA00023163"/>
    </source>
</evidence>
<dbReference type="Gene3D" id="1.10.10.10">
    <property type="entry name" value="Winged helix-like DNA-binding domain superfamily/Winged helix DNA-binding domain"/>
    <property type="match status" value="1"/>
</dbReference>
<keyword evidence="4" id="KW-0804">Transcription</keyword>
<feature type="domain" description="B-block binding subunit of TFIIIC" evidence="6">
    <location>
        <begin position="162"/>
        <end position="242"/>
    </location>
</feature>
<comment type="caution">
    <text evidence="10">The sequence shown here is derived from an EMBL/GenBank/DDBJ whole genome shotgun (WGS) entry which is preliminary data.</text>
</comment>
<feature type="domain" description="General transcription factor 3C polypeptide 1 winged-helix" evidence="7">
    <location>
        <begin position="1"/>
        <end position="99"/>
    </location>
</feature>
<keyword evidence="2" id="KW-0597">Phosphoprotein</keyword>
<evidence type="ECO:0000256" key="1">
    <source>
        <dbReference type="ARBA" id="ARBA00004123"/>
    </source>
</evidence>
<evidence type="ECO:0000256" key="2">
    <source>
        <dbReference type="ARBA" id="ARBA00022553"/>
    </source>
</evidence>
<dbReference type="Pfam" id="PF04182">
    <property type="entry name" value="B-block_TFIIIC"/>
    <property type="match status" value="1"/>
</dbReference>
<dbReference type="Pfam" id="PF24538">
    <property type="entry name" value="DUF7599"/>
    <property type="match status" value="1"/>
</dbReference>
<organism evidence="10 11">
    <name type="scientific">Artemisia annua</name>
    <name type="common">Sweet wormwood</name>
    <dbReference type="NCBI Taxonomy" id="35608"/>
    <lineage>
        <taxon>Eukaryota</taxon>
        <taxon>Viridiplantae</taxon>
        <taxon>Streptophyta</taxon>
        <taxon>Embryophyta</taxon>
        <taxon>Tracheophyta</taxon>
        <taxon>Spermatophyta</taxon>
        <taxon>Magnoliopsida</taxon>
        <taxon>eudicotyledons</taxon>
        <taxon>Gunneridae</taxon>
        <taxon>Pentapetalae</taxon>
        <taxon>asterids</taxon>
        <taxon>campanulids</taxon>
        <taxon>Asterales</taxon>
        <taxon>Asteraceae</taxon>
        <taxon>Asteroideae</taxon>
        <taxon>Anthemideae</taxon>
        <taxon>Artemisiinae</taxon>
        <taxon>Artemisia</taxon>
    </lineage>
</organism>
<comment type="subcellular location">
    <subcellularLocation>
        <location evidence="1">Nucleus</location>
    </subcellularLocation>
</comment>
<proteinExistence type="predicted"/>
<dbReference type="EMBL" id="PKPP01024048">
    <property type="protein sequence ID" value="PWA34054.1"/>
    <property type="molecule type" value="Genomic_DNA"/>
</dbReference>
<dbReference type="SUPFAM" id="SSF46785">
    <property type="entry name" value="Winged helix' DNA-binding domain"/>
    <property type="match status" value="1"/>
</dbReference>
<dbReference type="GO" id="GO:0042791">
    <property type="term" value="P:5S class rRNA transcription by RNA polymerase III"/>
    <property type="evidence" value="ECO:0007669"/>
    <property type="project" value="TreeGrafter"/>
</dbReference>
<dbReference type="PANTHER" id="PTHR15180">
    <property type="entry name" value="GENERAL TRANSCRIPTION FACTOR 3C POLYPEPTIDE 1"/>
    <property type="match status" value="1"/>
</dbReference>
<dbReference type="GO" id="GO:0003677">
    <property type="term" value="F:DNA binding"/>
    <property type="evidence" value="ECO:0007669"/>
    <property type="project" value="UniProtKB-KW"/>
</dbReference>
<dbReference type="OrthoDB" id="68020at2759"/>
<feature type="domain" description="DUF7599" evidence="8">
    <location>
        <begin position="281"/>
        <end position="345"/>
    </location>
</feature>
<evidence type="ECO:0000259" key="7">
    <source>
        <dbReference type="Pfam" id="PF23704"/>
    </source>
</evidence>
<reference evidence="10 11" key="1">
    <citation type="journal article" date="2018" name="Mol. Plant">
        <title>The genome of Artemisia annua provides insight into the evolution of Asteraceae family and artemisinin biosynthesis.</title>
        <authorList>
            <person name="Shen Q."/>
            <person name="Zhang L."/>
            <person name="Liao Z."/>
            <person name="Wang S."/>
            <person name="Yan T."/>
            <person name="Shi P."/>
            <person name="Liu M."/>
            <person name="Fu X."/>
            <person name="Pan Q."/>
            <person name="Wang Y."/>
            <person name="Lv Z."/>
            <person name="Lu X."/>
            <person name="Zhang F."/>
            <person name="Jiang W."/>
            <person name="Ma Y."/>
            <person name="Chen M."/>
            <person name="Hao X."/>
            <person name="Li L."/>
            <person name="Tang Y."/>
            <person name="Lv G."/>
            <person name="Zhou Y."/>
            <person name="Sun X."/>
            <person name="Brodelius P.E."/>
            <person name="Rose J.K.C."/>
            <person name="Tang K."/>
        </authorList>
    </citation>
    <scope>NUCLEOTIDE SEQUENCE [LARGE SCALE GENOMIC DNA]</scope>
    <source>
        <strain evidence="11">cv. Huhao1</strain>
        <tissue evidence="10">Leaf</tissue>
    </source>
</reference>